<dbReference type="PANTHER" id="PTHR13464:SF0">
    <property type="entry name" value="SAP30-BINDING PROTEIN"/>
    <property type="match status" value="1"/>
</dbReference>
<dbReference type="InterPro" id="IPR012479">
    <property type="entry name" value="SAP30BP"/>
</dbReference>
<evidence type="ECO:0000256" key="1">
    <source>
        <dbReference type="SAM" id="MobiDB-lite"/>
    </source>
</evidence>
<feature type="region of interest" description="Disordered" evidence="1">
    <location>
        <begin position="1"/>
        <end position="56"/>
    </location>
</feature>
<dbReference type="GO" id="GO:0005634">
    <property type="term" value="C:nucleus"/>
    <property type="evidence" value="ECO:0007669"/>
    <property type="project" value="TreeGrafter"/>
</dbReference>
<dbReference type="AlphaFoldDB" id="A0AAD4TP01"/>
<proteinExistence type="predicted"/>
<dbReference type="GO" id="GO:0006355">
    <property type="term" value="P:regulation of DNA-templated transcription"/>
    <property type="evidence" value="ECO:0007669"/>
    <property type="project" value="InterPro"/>
</dbReference>
<evidence type="ECO:0000313" key="3">
    <source>
        <dbReference type="Proteomes" id="UP001202328"/>
    </source>
</evidence>
<sequence length="360" mass="40140">MASKKKESEGIALLSMYNDEEDEDIDDMEEDEQQKIDKGEDIRVNSETSPPILLQSETSLPNSLIENVSTPTPPQSQNTQVSLAYEKRLKKETLTMIVDYGHDETAMSPEPEEGEISIGGDGVMFSSELQTTTVTLQARTPPVSGQIQATPQPSEQPDRSQSDNGTAVNCDNMEIESVKNEETATVSEEVQRDIDALKKFLPPPPNTKCSEELQERINKFLALKRAGKSFNAEVRNRKEYRNPDFLVHAVSYQGIDQIGSCFSKDVFDPYGYDKSDYCDELEADMKREIDRKEQERKRNQKVEFTPGGAQPGTVSMAPKLSMPLQGAPTVASTGLHSKLTHTDGAARESRLNKKSKWDKV</sequence>
<organism evidence="2 3">
    <name type="scientific">Papaver atlanticum</name>
    <dbReference type="NCBI Taxonomy" id="357466"/>
    <lineage>
        <taxon>Eukaryota</taxon>
        <taxon>Viridiplantae</taxon>
        <taxon>Streptophyta</taxon>
        <taxon>Embryophyta</taxon>
        <taxon>Tracheophyta</taxon>
        <taxon>Spermatophyta</taxon>
        <taxon>Magnoliopsida</taxon>
        <taxon>Ranunculales</taxon>
        <taxon>Papaveraceae</taxon>
        <taxon>Papaveroideae</taxon>
        <taxon>Papaver</taxon>
    </lineage>
</organism>
<feature type="compositionally biased region" description="Polar residues" evidence="1">
    <location>
        <begin position="137"/>
        <end position="155"/>
    </location>
</feature>
<gene>
    <name evidence="2" type="ORF">MKW98_029886</name>
</gene>
<evidence type="ECO:0000313" key="2">
    <source>
        <dbReference type="EMBL" id="KAI3963776.1"/>
    </source>
</evidence>
<reference evidence="2" key="1">
    <citation type="submission" date="2022-04" db="EMBL/GenBank/DDBJ databases">
        <title>A functionally conserved STORR gene fusion in Papaver species that diverged 16.8 million years ago.</title>
        <authorList>
            <person name="Catania T."/>
        </authorList>
    </citation>
    <scope>NUCLEOTIDE SEQUENCE</scope>
    <source>
        <strain evidence="2">S-188037</strain>
    </source>
</reference>
<feature type="compositionally biased region" description="Basic and acidic residues" evidence="1">
    <location>
        <begin position="33"/>
        <end position="44"/>
    </location>
</feature>
<feature type="compositionally biased region" description="Basic and acidic residues" evidence="1">
    <location>
        <begin position="340"/>
        <end position="360"/>
    </location>
</feature>
<name>A0AAD4TP01_9MAGN</name>
<feature type="compositionally biased region" description="Polar residues" evidence="1">
    <location>
        <begin position="45"/>
        <end position="56"/>
    </location>
</feature>
<feature type="compositionally biased region" description="Acidic residues" evidence="1">
    <location>
        <begin position="18"/>
        <end position="32"/>
    </location>
</feature>
<feature type="region of interest" description="Disordered" evidence="1">
    <location>
        <begin position="137"/>
        <end position="189"/>
    </location>
</feature>
<dbReference type="Pfam" id="PF07818">
    <property type="entry name" value="HCNGP"/>
    <property type="match status" value="1"/>
</dbReference>
<feature type="compositionally biased region" description="Basic and acidic residues" evidence="1">
    <location>
        <begin position="289"/>
        <end position="301"/>
    </location>
</feature>
<dbReference type="PANTHER" id="PTHR13464">
    <property type="entry name" value="TRANSCRIPTIONAL REGULATOR PROTEIN HCNGP"/>
    <property type="match status" value="1"/>
</dbReference>
<comment type="caution">
    <text evidence="2">The sequence shown here is derived from an EMBL/GenBank/DDBJ whole genome shotgun (WGS) entry which is preliminary data.</text>
</comment>
<feature type="region of interest" description="Disordered" evidence="1">
    <location>
        <begin position="101"/>
        <end position="120"/>
    </location>
</feature>
<dbReference type="EMBL" id="JAJJMB010000011">
    <property type="protein sequence ID" value="KAI3963776.1"/>
    <property type="molecule type" value="Genomic_DNA"/>
</dbReference>
<evidence type="ECO:0008006" key="4">
    <source>
        <dbReference type="Google" id="ProtNLM"/>
    </source>
</evidence>
<keyword evidence="3" id="KW-1185">Reference proteome</keyword>
<accession>A0AAD4TP01</accession>
<dbReference type="Proteomes" id="UP001202328">
    <property type="component" value="Unassembled WGS sequence"/>
</dbReference>
<feature type="region of interest" description="Disordered" evidence="1">
    <location>
        <begin position="289"/>
        <end position="360"/>
    </location>
</feature>
<protein>
    <recommendedName>
        <fullName evidence="4">SAP30-binding protein</fullName>
    </recommendedName>
</protein>